<dbReference type="GO" id="GO:0042802">
    <property type="term" value="F:identical protein binding"/>
    <property type="evidence" value="ECO:0007669"/>
    <property type="project" value="TreeGrafter"/>
</dbReference>
<dbReference type="Gene3D" id="3.90.1150.10">
    <property type="entry name" value="Aspartate Aminotransferase, domain 1"/>
    <property type="match status" value="1"/>
</dbReference>
<dbReference type="STRING" id="1817883.A3G31_00155"/>
<comment type="caution">
    <text evidence="7">The sequence shown here is derived from an EMBL/GenBank/DDBJ whole genome shotgun (WGS) entry which is preliminary data.</text>
</comment>
<dbReference type="InterPro" id="IPR015424">
    <property type="entry name" value="PyrdxlP-dep_Trfase"/>
</dbReference>
<keyword evidence="5 6" id="KW-0663">Pyridoxal phosphate</keyword>
<dbReference type="InterPro" id="IPR005814">
    <property type="entry name" value="Aminotrans_3"/>
</dbReference>
<feature type="non-terminal residue" evidence="7">
    <location>
        <position position="1"/>
    </location>
</feature>
<reference evidence="7 8" key="1">
    <citation type="journal article" date="2016" name="Nat. Commun.">
        <title>Thousands of microbial genomes shed light on interconnected biogeochemical processes in an aquifer system.</title>
        <authorList>
            <person name="Anantharaman K."/>
            <person name="Brown C.T."/>
            <person name="Hug L.A."/>
            <person name="Sharon I."/>
            <person name="Castelle C.J."/>
            <person name="Probst A.J."/>
            <person name="Thomas B.C."/>
            <person name="Singh A."/>
            <person name="Wilkins M.J."/>
            <person name="Karaoz U."/>
            <person name="Brodie E.L."/>
            <person name="Williams K.H."/>
            <person name="Hubbard S.S."/>
            <person name="Banfield J.F."/>
        </authorList>
    </citation>
    <scope>NUCLEOTIDE SEQUENCE [LARGE SCALE GENOMIC DNA]</scope>
</reference>
<dbReference type="CDD" id="cd00610">
    <property type="entry name" value="OAT_like"/>
    <property type="match status" value="1"/>
</dbReference>
<dbReference type="Proteomes" id="UP000178082">
    <property type="component" value="Unassembled WGS sequence"/>
</dbReference>
<proteinExistence type="inferred from homology"/>
<evidence type="ECO:0000256" key="4">
    <source>
        <dbReference type="ARBA" id="ARBA00022679"/>
    </source>
</evidence>
<dbReference type="PANTHER" id="PTHR11986">
    <property type="entry name" value="AMINOTRANSFERASE CLASS III"/>
    <property type="match status" value="1"/>
</dbReference>
<evidence type="ECO:0000256" key="5">
    <source>
        <dbReference type="ARBA" id="ARBA00022898"/>
    </source>
</evidence>
<dbReference type="PANTHER" id="PTHR11986:SF58">
    <property type="entry name" value="LEUCINE_METHIONINE RACEMASE"/>
    <property type="match status" value="1"/>
</dbReference>
<comment type="similarity">
    <text evidence="2 6">Belongs to the class-III pyridoxal-phosphate-dependent aminotransferase family.</text>
</comment>
<dbReference type="GO" id="GO:0030170">
    <property type="term" value="F:pyridoxal phosphate binding"/>
    <property type="evidence" value="ECO:0007669"/>
    <property type="project" value="InterPro"/>
</dbReference>
<keyword evidence="3 7" id="KW-0032">Aminotransferase</keyword>
<dbReference type="InterPro" id="IPR050103">
    <property type="entry name" value="Class-III_PLP-dep_AT"/>
</dbReference>
<evidence type="ECO:0000313" key="7">
    <source>
        <dbReference type="EMBL" id="OGL52881.1"/>
    </source>
</evidence>
<dbReference type="PROSITE" id="PS00600">
    <property type="entry name" value="AA_TRANSFER_CLASS_3"/>
    <property type="match status" value="1"/>
</dbReference>
<dbReference type="NCBIfam" id="NF004426">
    <property type="entry name" value="PRK05769.1"/>
    <property type="match status" value="1"/>
</dbReference>
<dbReference type="FunFam" id="3.40.640.10:FF:000013">
    <property type="entry name" value="4-aminobutyrate aminotransferase"/>
    <property type="match status" value="1"/>
</dbReference>
<dbReference type="AlphaFoldDB" id="A0A1F7SGL2"/>
<evidence type="ECO:0000256" key="6">
    <source>
        <dbReference type="RuleBase" id="RU003560"/>
    </source>
</evidence>
<dbReference type="PIRSF" id="PIRSF000521">
    <property type="entry name" value="Transaminase_4ab_Lys_Orn"/>
    <property type="match status" value="1"/>
</dbReference>
<protein>
    <submittedName>
        <fullName evidence="7">4-aminobutyrate aminotransferase</fullName>
    </submittedName>
</protein>
<comment type="cofactor">
    <cofactor evidence="1">
        <name>pyridoxal 5'-phosphate</name>
        <dbReference type="ChEBI" id="CHEBI:597326"/>
    </cofactor>
</comment>
<dbReference type="Pfam" id="PF00202">
    <property type="entry name" value="Aminotran_3"/>
    <property type="match status" value="1"/>
</dbReference>
<keyword evidence="4 7" id="KW-0808">Transferase</keyword>
<dbReference type="SUPFAM" id="SSF53383">
    <property type="entry name" value="PLP-dependent transferases"/>
    <property type="match status" value="1"/>
</dbReference>
<dbReference type="GO" id="GO:0008483">
    <property type="term" value="F:transaminase activity"/>
    <property type="evidence" value="ECO:0007669"/>
    <property type="project" value="UniProtKB-KW"/>
</dbReference>
<dbReference type="EMBL" id="MGDI01000029">
    <property type="protein sequence ID" value="OGL52881.1"/>
    <property type="molecule type" value="Genomic_DNA"/>
</dbReference>
<dbReference type="Gene3D" id="3.40.640.10">
    <property type="entry name" value="Type I PLP-dependent aspartate aminotransferase-like (Major domain)"/>
    <property type="match status" value="1"/>
</dbReference>
<organism evidence="7 8">
    <name type="scientific">Candidatus Schekmanbacteria bacterium RIFCSPLOWO2_12_FULL_38_15</name>
    <dbReference type="NCBI Taxonomy" id="1817883"/>
    <lineage>
        <taxon>Bacteria</taxon>
        <taxon>Candidatus Schekmaniibacteriota</taxon>
    </lineage>
</organism>
<sequence length="444" mass="49018">KNNPFQKLITEVPGPKAVNFVEEDKRFISQSYTRAYPLVVERGKGAVVTDIDGNKYLDFSAGLGACSTGHCHPKIIKAVAEQSKKLIHMSGTDFYYTSQLKLAKKLNEILPGKNNNRVFFGNSGTEGVEAAFKLSRYYTKRQMVIAFFGAFHGRTMGSLSLTASKTIQRKNFFPLVPGAVHVPYAHCYRCPHNLTYPKCNTACVQWIEDELFRHNVPPEEVSAIFVEPILGEGGYVVPPEEFHQKLYKIAKKYGILFVADEVQSGVGRTGKFLAIEHFGIIPDIIVLAKGIASGFPLSATVASEKIMNWVPGSHASTFGGNPVACEAAIVTIELVKNSLMKNAEVIGSFMISNLKEMEKSHCLIGDVRGKGLMIGVELVKDKVTKKRAIKERSELLTKCFKKGLIILGCGENSVRFLPPLIINKKEATKALEIFEEALTEVEKL</sequence>
<gene>
    <name evidence="7" type="ORF">A3G31_00155</name>
</gene>
<evidence type="ECO:0000313" key="8">
    <source>
        <dbReference type="Proteomes" id="UP000178082"/>
    </source>
</evidence>
<dbReference type="InterPro" id="IPR015422">
    <property type="entry name" value="PyrdxlP-dep_Trfase_small"/>
</dbReference>
<accession>A0A1F7SGL2</accession>
<dbReference type="InterPro" id="IPR015421">
    <property type="entry name" value="PyrdxlP-dep_Trfase_major"/>
</dbReference>
<evidence type="ECO:0000256" key="2">
    <source>
        <dbReference type="ARBA" id="ARBA00008954"/>
    </source>
</evidence>
<name>A0A1F7SGL2_9BACT</name>
<evidence type="ECO:0000256" key="3">
    <source>
        <dbReference type="ARBA" id="ARBA00022576"/>
    </source>
</evidence>
<evidence type="ECO:0000256" key="1">
    <source>
        <dbReference type="ARBA" id="ARBA00001933"/>
    </source>
</evidence>
<dbReference type="InterPro" id="IPR049704">
    <property type="entry name" value="Aminotrans_3_PPA_site"/>
</dbReference>